<dbReference type="Gene3D" id="3.40.50.300">
    <property type="entry name" value="P-loop containing nucleotide triphosphate hydrolases"/>
    <property type="match status" value="1"/>
</dbReference>
<dbReference type="PROSITE" id="PS50110">
    <property type="entry name" value="RESPONSE_REGULATORY"/>
    <property type="match status" value="1"/>
</dbReference>
<dbReference type="PANTHER" id="PTHR45339:SF5">
    <property type="entry name" value="HISTIDINE KINASE"/>
    <property type="match status" value="1"/>
</dbReference>
<dbReference type="FunFam" id="1.10.287.130:FF:000002">
    <property type="entry name" value="Two-component osmosensing histidine kinase"/>
    <property type="match status" value="1"/>
</dbReference>
<dbReference type="SMART" id="SM00220">
    <property type="entry name" value="S_TKc"/>
    <property type="match status" value="1"/>
</dbReference>
<dbReference type="InterPro" id="IPR036890">
    <property type="entry name" value="HATPase_C_sf"/>
</dbReference>
<keyword evidence="6" id="KW-0418">Kinase</keyword>
<keyword evidence="8" id="KW-0902">Two-component regulatory system</keyword>
<evidence type="ECO:0000256" key="3">
    <source>
        <dbReference type="ARBA" id="ARBA00022553"/>
    </source>
</evidence>
<dbReference type="InterPro" id="IPR003018">
    <property type="entry name" value="GAF"/>
</dbReference>
<dbReference type="InterPro" id="IPR011009">
    <property type="entry name" value="Kinase-like_dom_sf"/>
</dbReference>
<dbReference type="SUPFAM" id="SSF56112">
    <property type="entry name" value="Protein kinase-like (PK-like)"/>
    <property type="match status" value="1"/>
</dbReference>
<dbReference type="InterPro" id="IPR003661">
    <property type="entry name" value="HisK_dim/P_dom"/>
</dbReference>
<dbReference type="Pfam" id="PF00072">
    <property type="entry name" value="Response_reg"/>
    <property type="match status" value="1"/>
</dbReference>
<keyword evidence="4" id="KW-0808">Transferase</keyword>
<dbReference type="GO" id="GO:0005524">
    <property type="term" value="F:ATP binding"/>
    <property type="evidence" value="ECO:0007669"/>
    <property type="project" value="UniProtKB-KW"/>
</dbReference>
<dbReference type="EMBL" id="PYWC01000019">
    <property type="protein sequence ID" value="PWW77866.1"/>
    <property type="molecule type" value="Genomic_DNA"/>
</dbReference>
<dbReference type="CDD" id="cd00082">
    <property type="entry name" value="HisKA"/>
    <property type="match status" value="1"/>
</dbReference>
<dbReference type="PRINTS" id="PR00344">
    <property type="entry name" value="BCTRLSENSOR"/>
</dbReference>
<dbReference type="InterPro" id="IPR029016">
    <property type="entry name" value="GAF-like_dom_sf"/>
</dbReference>
<dbReference type="InterPro" id="IPR036097">
    <property type="entry name" value="HisK_dim/P_sf"/>
</dbReference>
<dbReference type="InterPro" id="IPR004358">
    <property type="entry name" value="Sig_transdc_His_kin-like_C"/>
</dbReference>
<comment type="catalytic activity">
    <reaction evidence="1">
        <text>ATP + protein L-histidine = ADP + protein N-phospho-L-histidine.</text>
        <dbReference type="EC" id="2.7.13.3"/>
    </reaction>
</comment>
<evidence type="ECO:0000256" key="10">
    <source>
        <dbReference type="SAM" id="MobiDB-lite"/>
    </source>
</evidence>
<protein>
    <recommendedName>
        <fullName evidence="2">histidine kinase</fullName>
        <ecNumber evidence="2">2.7.13.3</ecNumber>
    </recommendedName>
</protein>
<dbReference type="InterPro" id="IPR011006">
    <property type="entry name" value="CheY-like_superfamily"/>
</dbReference>
<dbReference type="Proteomes" id="UP000246991">
    <property type="component" value="Unassembled WGS sequence"/>
</dbReference>
<gene>
    <name evidence="14" type="ORF">C7212DRAFT_356738</name>
</gene>
<feature type="domain" description="Response regulatory" evidence="13">
    <location>
        <begin position="1851"/>
        <end position="1973"/>
    </location>
</feature>
<dbReference type="Pfam" id="PF00069">
    <property type="entry name" value="Pkinase"/>
    <property type="match status" value="1"/>
</dbReference>
<evidence type="ECO:0000256" key="4">
    <source>
        <dbReference type="ARBA" id="ARBA00022679"/>
    </source>
</evidence>
<dbReference type="CDD" id="cd17546">
    <property type="entry name" value="REC_hyHK_CKI1_RcsC-like"/>
    <property type="match status" value="1"/>
</dbReference>
<dbReference type="Pfam" id="PF01590">
    <property type="entry name" value="GAF"/>
    <property type="match status" value="1"/>
</dbReference>
<feature type="modified residue" description="4-aspartylphosphate" evidence="9">
    <location>
        <position position="1905"/>
    </location>
</feature>
<dbReference type="PROSITE" id="PS50109">
    <property type="entry name" value="HIS_KIN"/>
    <property type="match status" value="1"/>
</dbReference>
<dbReference type="SMART" id="SM00448">
    <property type="entry name" value="REC"/>
    <property type="match status" value="1"/>
</dbReference>
<dbReference type="InterPro" id="IPR003594">
    <property type="entry name" value="HATPase_dom"/>
</dbReference>
<accession>A0A317SWU0</accession>
<keyword evidence="5" id="KW-0547">Nucleotide-binding</keyword>
<feature type="compositionally biased region" description="Basic and acidic residues" evidence="10">
    <location>
        <begin position="1256"/>
        <end position="1273"/>
    </location>
</feature>
<dbReference type="InterPro" id="IPR041664">
    <property type="entry name" value="AAA_16"/>
</dbReference>
<feature type="region of interest" description="Disordered" evidence="10">
    <location>
        <begin position="1253"/>
        <end position="1274"/>
    </location>
</feature>
<evidence type="ECO:0000256" key="9">
    <source>
        <dbReference type="PROSITE-ProRule" id="PRU00169"/>
    </source>
</evidence>
<evidence type="ECO:0000256" key="5">
    <source>
        <dbReference type="ARBA" id="ARBA00022741"/>
    </source>
</evidence>
<evidence type="ECO:0000256" key="8">
    <source>
        <dbReference type="ARBA" id="ARBA00023012"/>
    </source>
</evidence>
<dbReference type="Gene3D" id="1.10.287.130">
    <property type="match status" value="1"/>
</dbReference>
<dbReference type="InterPro" id="IPR000719">
    <property type="entry name" value="Prot_kinase_dom"/>
</dbReference>
<dbReference type="EC" id="2.7.13.3" evidence="2"/>
<dbReference type="InterPro" id="IPR001789">
    <property type="entry name" value="Sig_transdc_resp-reg_receiver"/>
</dbReference>
<dbReference type="Pfam" id="PF25503">
    <property type="entry name" value="TPR_CHK1"/>
    <property type="match status" value="1"/>
</dbReference>
<dbReference type="SMART" id="SM00388">
    <property type="entry name" value="HisKA"/>
    <property type="match status" value="1"/>
</dbReference>
<evidence type="ECO:0000256" key="6">
    <source>
        <dbReference type="ARBA" id="ARBA00022777"/>
    </source>
</evidence>
<dbReference type="PANTHER" id="PTHR45339">
    <property type="entry name" value="HYBRID SIGNAL TRANSDUCTION HISTIDINE KINASE J"/>
    <property type="match status" value="1"/>
</dbReference>
<evidence type="ECO:0000313" key="15">
    <source>
        <dbReference type="Proteomes" id="UP000246991"/>
    </source>
</evidence>
<evidence type="ECO:0000256" key="7">
    <source>
        <dbReference type="ARBA" id="ARBA00022840"/>
    </source>
</evidence>
<organism evidence="14 15">
    <name type="scientific">Tuber magnatum</name>
    <name type="common">white Piedmont truffle</name>
    <dbReference type="NCBI Taxonomy" id="42249"/>
    <lineage>
        <taxon>Eukaryota</taxon>
        <taxon>Fungi</taxon>
        <taxon>Dikarya</taxon>
        <taxon>Ascomycota</taxon>
        <taxon>Pezizomycotina</taxon>
        <taxon>Pezizomycetes</taxon>
        <taxon>Pezizales</taxon>
        <taxon>Tuberaceae</taxon>
        <taxon>Tuber</taxon>
    </lineage>
</organism>
<evidence type="ECO:0000259" key="13">
    <source>
        <dbReference type="PROSITE" id="PS50110"/>
    </source>
</evidence>
<dbReference type="Pfam" id="PF00512">
    <property type="entry name" value="HisKA"/>
    <property type="match status" value="1"/>
</dbReference>
<feature type="domain" description="Protein kinase" evidence="11">
    <location>
        <begin position="1"/>
        <end position="198"/>
    </location>
</feature>
<name>A0A317SWU0_9PEZI</name>
<evidence type="ECO:0000259" key="12">
    <source>
        <dbReference type="PROSITE" id="PS50109"/>
    </source>
</evidence>
<dbReference type="SUPFAM" id="SSF52540">
    <property type="entry name" value="P-loop containing nucleoside triphosphate hydrolases"/>
    <property type="match status" value="1"/>
</dbReference>
<dbReference type="Gene3D" id="3.40.50.2300">
    <property type="match status" value="1"/>
</dbReference>
<keyword evidence="3 9" id="KW-0597">Phosphoprotein</keyword>
<dbReference type="Pfam" id="PF02518">
    <property type="entry name" value="HATPase_c"/>
    <property type="match status" value="1"/>
</dbReference>
<feature type="domain" description="Histidine kinase" evidence="12">
    <location>
        <begin position="1471"/>
        <end position="1693"/>
    </location>
</feature>
<dbReference type="OrthoDB" id="60033at2759"/>
<comment type="caution">
    <text evidence="14">The sequence shown here is derived from an EMBL/GenBank/DDBJ whole genome shotgun (WGS) entry which is preliminary data.</text>
</comment>
<dbReference type="SMART" id="SM00387">
    <property type="entry name" value="HATPase_c"/>
    <property type="match status" value="1"/>
</dbReference>
<dbReference type="PROSITE" id="PS50011">
    <property type="entry name" value="PROTEIN_KINASE_DOM"/>
    <property type="match status" value="1"/>
</dbReference>
<dbReference type="Gene3D" id="3.30.565.10">
    <property type="entry name" value="Histidine kinase-like ATPase, C-terminal domain"/>
    <property type="match status" value="1"/>
</dbReference>
<dbReference type="Gene3D" id="1.10.510.10">
    <property type="entry name" value="Transferase(Phosphotransferase) domain 1"/>
    <property type="match status" value="1"/>
</dbReference>
<dbReference type="SMART" id="SM00065">
    <property type="entry name" value="GAF"/>
    <property type="match status" value="1"/>
</dbReference>
<sequence>MPVSPRPAVAKPRTQSDLIKILSVFSDVVHILAVAHRAGITHNNVNTYSIVVTKTPKTAGTGVPVLGKLGGWHLASRLEREDPGRAEGTMLRGLNPAPLQYIAPECTGRMNRSIDYRADFYSLGVALYELIVGFLPFRSADPLELIHQHIAQQPVPPTEVNASIPTTVSAVVMKLLAKNAEDRYQIASGLKADIDMLIRRMTEGRSLEGMRVGELDTTSQFVITEKLYGREEAVSILKGAYEKCSNQGGCSMVMVRGGSGVGKSRLVNEIQRPVAENKGYFTSGKFDQYKRGFSFFTLVQTLQDLVRQVLSESIQSLSRWRTETIRALDGDAAVLVDPLANLGPVERENRFREVIGRFLAVFGRRGLVVFLDDLQWCSQSEDNEIGQDHPLPPMLEYVQTRAGVDVVDIELGPLDQGSVRKIIGDTLHRDPDYGRLKEDAEMQTLTELVYAKTCGNAFFVMQLLKSLHRGGYIVFDFGAKGGGQWRFNLTSIEADDLPPTVVDLLVKQMLKLSGPTRTAMMLAACIGTDNVGLQSLAVAAGKKPEEMASDLWGALDAGLLLPTSGNYKIPLALDEDSSMHGGGGARFSPSPSDQEGAVTYRFLHDRVQQAAYSLIPENERAGVHRMIGTRLLEKVPEEDLDGMLYEIVNQLNHWLSPLEKDERHTLMELNLRAGKKAIAATAFDAALSYILTAKQLLDDHEKEEAAGAATAKLRKRFSLGWEARPGTVPDKEPDMEDLGLEINLSLIEGYFAHQQYEESINLADAVLPKCTKPRDKIRCLVHKMSCLLVQGKLNETIETGLLGLGVLNWEVPLDDAEAKSHADMMRPRILMDVAQIKALEKMRRLKDENLILLQELISSLLLPIYMSRPALLEAVCFTSVAITLEFGISAAGAYPMLMTGVILSAEGTQEAHLKSYAYGRLAINLIEKDAIMCPAAPAIYEVYAGHIGIFHCSMNEVLKSLHQAVTAGMALFNVDYTVFAMAEIPSFGMFGGENLGVVHSKMVATKPSIRKFKQLTGMWWLSLPLQFLLNLRGLGNPDPLCFEGEELGDSKALSKLLSSEGMSHIYLYHMYRLIIAVIYGRYNIAADLATHYCEPMSGGVTGTFYASLTYFYSSIAFLHLYDTISDEQKGFLDRNIKQIQIWSTTAKGTFLHKSVLLEAEYTRVQQPSQQLEILDKYDHAISLATSSGFIHDAAFISERCGSWLRAFSKRRAAPYLREAVRGYTAWGATNKAMELRKESAEDLTIKASSRELFAPDPHDDDATSHASSRRENESSALGSELDFRTVLKASLVISEGIHLEEVIVKLMKSVLQTAGADYGVLILKEDGNLHVETVGLLDQISILEHEPLNTRADLVPVSIVNIVASLGEQILKDSDDPKFDATYGRDSYFQNRRAKSVLCMPIQNQLKTMGVLYLENKFVNHAFTRQRQELLNVLCTQAAVTIDKARLYRQMELAKKAAEEATAEKSSFLANMSHEIRTPFNALLSCSIFLLDTTLSEQQREYVETIRNSAVLTLQIIDGILDFSKIEHGAIDLQVSPFSLRDCIESALQLVAEPAATKDLELAFRNKCSNVDTVHGDITRFRQCVINLIGNAVKFTQAGHILVTTEAEKLPNSELWKVEVAVQDTGIGIPDNARDRLFRAFSQVDTSTRRTYGGTGLGLAISKKLAEMMGGNIWFESEEGAGSTFHLAIVAEVTERAWCAEKGLIGRKAIVADTHPLSSNILADELEVEGLIVTRTNTAEATLKQLHDHGIGYYELALIDFSVDKTCLLVDQVNKFDHRIRVIMMSRFGVSLPPNAQAYNIALSFARPAPRSRYVQAIYDAMNPNKKKHLIPSKDQEMELFRSLARRHPLNILLAEDNPVNTRVALQHLKRMGYSAKHAKDGIEVLELCEDAAERGDMFDVILMDIQMPRADGIETSLELRRRYVDGEKPTIIALTANATADDRERCQQAGMFSHIAKPILPNDLATALMSTSPLQPSAVKRQD</sequence>
<dbReference type="SUPFAM" id="SSF47384">
    <property type="entry name" value="Homodimeric domain of signal transducing histidine kinase"/>
    <property type="match status" value="1"/>
</dbReference>
<evidence type="ECO:0000313" key="14">
    <source>
        <dbReference type="EMBL" id="PWW77866.1"/>
    </source>
</evidence>
<proteinExistence type="predicted"/>
<dbReference type="Gene3D" id="3.30.450.40">
    <property type="match status" value="1"/>
</dbReference>
<evidence type="ECO:0000256" key="1">
    <source>
        <dbReference type="ARBA" id="ARBA00000085"/>
    </source>
</evidence>
<dbReference type="Pfam" id="PF13191">
    <property type="entry name" value="AAA_16"/>
    <property type="match status" value="1"/>
</dbReference>
<dbReference type="CDD" id="cd16922">
    <property type="entry name" value="HATPase_EvgS-ArcB-TorS-like"/>
    <property type="match status" value="1"/>
</dbReference>
<dbReference type="FunFam" id="3.30.565.10:FF:000010">
    <property type="entry name" value="Sensor histidine kinase RcsC"/>
    <property type="match status" value="1"/>
</dbReference>
<dbReference type="InterPro" id="IPR027417">
    <property type="entry name" value="P-loop_NTPase"/>
</dbReference>
<dbReference type="SUPFAM" id="SSF55781">
    <property type="entry name" value="GAF domain-like"/>
    <property type="match status" value="1"/>
</dbReference>
<evidence type="ECO:0000259" key="11">
    <source>
        <dbReference type="PROSITE" id="PS50011"/>
    </source>
</evidence>
<dbReference type="SUPFAM" id="SSF55874">
    <property type="entry name" value="ATPase domain of HSP90 chaperone/DNA topoisomerase II/histidine kinase"/>
    <property type="match status" value="1"/>
</dbReference>
<dbReference type="SUPFAM" id="SSF52172">
    <property type="entry name" value="CheY-like"/>
    <property type="match status" value="1"/>
</dbReference>
<dbReference type="InterPro" id="IPR005467">
    <property type="entry name" value="His_kinase_dom"/>
</dbReference>
<dbReference type="STRING" id="42249.A0A317SWU0"/>
<evidence type="ECO:0000256" key="2">
    <source>
        <dbReference type="ARBA" id="ARBA00012438"/>
    </source>
</evidence>
<keyword evidence="15" id="KW-1185">Reference proteome</keyword>
<reference evidence="14 15" key="1">
    <citation type="submission" date="2018-03" db="EMBL/GenBank/DDBJ databases">
        <title>Genomes of Pezizomycetes fungi and the evolution of truffles.</title>
        <authorList>
            <person name="Murat C."/>
            <person name="Payen T."/>
            <person name="Noel B."/>
            <person name="Kuo A."/>
            <person name="Martin F.M."/>
        </authorList>
    </citation>
    <scope>NUCLEOTIDE SEQUENCE [LARGE SCALE GENOMIC DNA]</scope>
    <source>
        <strain evidence="14">091103-1</strain>
    </source>
</reference>
<dbReference type="GO" id="GO:0000155">
    <property type="term" value="F:phosphorelay sensor kinase activity"/>
    <property type="evidence" value="ECO:0007669"/>
    <property type="project" value="InterPro"/>
</dbReference>
<keyword evidence="7" id="KW-0067">ATP-binding</keyword>